<organism evidence="2 3">
    <name type="scientific">Microdochium trichocladiopsis</name>
    <dbReference type="NCBI Taxonomy" id="1682393"/>
    <lineage>
        <taxon>Eukaryota</taxon>
        <taxon>Fungi</taxon>
        <taxon>Dikarya</taxon>
        <taxon>Ascomycota</taxon>
        <taxon>Pezizomycotina</taxon>
        <taxon>Sordariomycetes</taxon>
        <taxon>Xylariomycetidae</taxon>
        <taxon>Xylariales</taxon>
        <taxon>Microdochiaceae</taxon>
        <taxon>Microdochium</taxon>
    </lineage>
</organism>
<dbReference type="Gene3D" id="2.60.40.1190">
    <property type="match status" value="1"/>
</dbReference>
<feature type="chain" id="PRO_5040490751" description="Carbohydrate-binding domain-containing protein" evidence="1">
    <location>
        <begin position="18"/>
        <end position="224"/>
    </location>
</feature>
<dbReference type="RefSeq" id="XP_046010101.1">
    <property type="nucleotide sequence ID" value="XM_046156956.1"/>
</dbReference>
<protein>
    <recommendedName>
        <fullName evidence="4">Carbohydrate-binding domain-containing protein</fullName>
    </recommendedName>
</protein>
<gene>
    <name evidence="2" type="ORF">B0I36DRAFT_350856</name>
</gene>
<evidence type="ECO:0008006" key="4">
    <source>
        <dbReference type="Google" id="ProtNLM"/>
    </source>
</evidence>
<proteinExistence type="predicted"/>
<accession>A0A9P8Y169</accession>
<dbReference type="GeneID" id="70186502"/>
<evidence type="ECO:0000313" key="3">
    <source>
        <dbReference type="Proteomes" id="UP000756346"/>
    </source>
</evidence>
<evidence type="ECO:0000313" key="2">
    <source>
        <dbReference type="EMBL" id="KAH7027302.1"/>
    </source>
</evidence>
<dbReference type="CDD" id="cd09620">
    <property type="entry name" value="CBM9_like_3"/>
    <property type="match status" value="1"/>
</dbReference>
<dbReference type="Proteomes" id="UP000756346">
    <property type="component" value="Unassembled WGS sequence"/>
</dbReference>
<sequence length="224" mass="24942">MRPTAILAAAAPALVLGTSVPSLHVPGCPAKGTIRYNKSVPAKTEFLLTQVDLCYDKTAIVATFTAYNETNFFFDPAHGTNDELWRYEVMEAFIARGTNDPKTYLEFEVSPNNATFNAFIYNPSKVRDPAFPLDTFFIQTPIQDGLVASTVLDRNAEKWTSTARIPLGLFNVDEGKAKGTEWRMNFFRTVVAPETYPDQGLGAWNPPDEASFHKTPFFGKVKFI</sequence>
<feature type="signal peptide" evidence="1">
    <location>
        <begin position="1"/>
        <end position="17"/>
    </location>
</feature>
<name>A0A9P8Y169_9PEZI</name>
<dbReference type="OrthoDB" id="61321at2759"/>
<dbReference type="EMBL" id="JAGTJQ010000007">
    <property type="protein sequence ID" value="KAH7027302.1"/>
    <property type="molecule type" value="Genomic_DNA"/>
</dbReference>
<dbReference type="SUPFAM" id="SSF49344">
    <property type="entry name" value="CBD9-like"/>
    <property type="match status" value="1"/>
</dbReference>
<evidence type="ECO:0000256" key="1">
    <source>
        <dbReference type="SAM" id="SignalP"/>
    </source>
</evidence>
<keyword evidence="1" id="KW-0732">Signal</keyword>
<comment type="caution">
    <text evidence="2">The sequence shown here is derived from an EMBL/GenBank/DDBJ whole genome shotgun (WGS) entry which is preliminary data.</text>
</comment>
<dbReference type="AlphaFoldDB" id="A0A9P8Y169"/>
<keyword evidence="3" id="KW-1185">Reference proteome</keyword>
<reference evidence="2" key="1">
    <citation type="journal article" date="2021" name="Nat. Commun.">
        <title>Genetic determinants of endophytism in the Arabidopsis root mycobiome.</title>
        <authorList>
            <person name="Mesny F."/>
            <person name="Miyauchi S."/>
            <person name="Thiergart T."/>
            <person name="Pickel B."/>
            <person name="Atanasova L."/>
            <person name="Karlsson M."/>
            <person name="Huettel B."/>
            <person name="Barry K.W."/>
            <person name="Haridas S."/>
            <person name="Chen C."/>
            <person name="Bauer D."/>
            <person name="Andreopoulos W."/>
            <person name="Pangilinan J."/>
            <person name="LaButti K."/>
            <person name="Riley R."/>
            <person name="Lipzen A."/>
            <person name="Clum A."/>
            <person name="Drula E."/>
            <person name="Henrissat B."/>
            <person name="Kohler A."/>
            <person name="Grigoriev I.V."/>
            <person name="Martin F.M."/>
            <person name="Hacquard S."/>
        </authorList>
    </citation>
    <scope>NUCLEOTIDE SEQUENCE</scope>
    <source>
        <strain evidence="2">MPI-CAGE-CH-0230</strain>
    </source>
</reference>